<keyword evidence="1" id="KW-1133">Transmembrane helix</keyword>
<dbReference type="Proteomes" id="UP001165083">
    <property type="component" value="Unassembled WGS sequence"/>
</dbReference>
<name>A0A9W6XS48_9STRA</name>
<evidence type="ECO:0000256" key="1">
    <source>
        <dbReference type="SAM" id="Phobius"/>
    </source>
</evidence>
<proteinExistence type="predicted"/>
<keyword evidence="1" id="KW-0472">Membrane</keyword>
<accession>A0A9W6XS48</accession>
<evidence type="ECO:0000313" key="3">
    <source>
        <dbReference type="Proteomes" id="UP001165083"/>
    </source>
</evidence>
<dbReference type="EMBL" id="BSXW01002907">
    <property type="protein sequence ID" value="GMF44288.1"/>
    <property type="molecule type" value="Genomic_DNA"/>
</dbReference>
<dbReference type="AlphaFoldDB" id="A0A9W6XS48"/>
<sequence>MSQRAFSTMGKVLQPSQGTPLSRSIRLAHRLAVFALAILYVEISLHSFSTALIILHGSVSHDLPIEAHTSRLIAGYAGTATIAESPLVQQVLRGSTNSLNHSLYLETATTQSFAGCSSVPNFNVEIYSNEFLRFIFSRLQTHASHNLSYVKELELIAPVVDCTFSLLTSGDRTVARVYYLARRQSNHTNVVLLSTSLSVQDYDVDKQFQSGPGMLLLIAAIDDVTAATGRSPKCASRSGIPSRVCTLSTIVQN</sequence>
<feature type="transmembrane region" description="Helical" evidence="1">
    <location>
        <begin position="31"/>
        <end position="55"/>
    </location>
</feature>
<gene>
    <name evidence="2" type="ORF">Plil01_001694800</name>
</gene>
<keyword evidence="3" id="KW-1185">Reference proteome</keyword>
<organism evidence="2 3">
    <name type="scientific">Phytophthora lilii</name>
    <dbReference type="NCBI Taxonomy" id="2077276"/>
    <lineage>
        <taxon>Eukaryota</taxon>
        <taxon>Sar</taxon>
        <taxon>Stramenopiles</taxon>
        <taxon>Oomycota</taxon>
        <taxon>Peronosporomycetes</taxon>
        <taxon>Peronosporales</taxon>
        <taxon>Peronosporaceae</taxon>
        <taxon>Phytophthora</taxon>
    </lineage>
</organism>
<dbReference type="OrthoDB" id="64243at2759"/>
<comment type="caution">
    <text evidence="2">The sequence shown here is derived from an EMBL/GenBank/DDBJ whole genome shotgun (WGS) entry which is preliminary data.</text>
</comment>
<protein>
    <submittedName>
        <fullName evidence="2">Unnamed protein product</fullName>
    </submittedName>
</protein>
<evidence type="ECO:0000313" key="2">
    <source>
        <dbReference type="EMBL" id="GMF44288.1"/>
    </source>
</evidence>
<reference evidence="2" key="1">
    <citation type="submission" date="2023-04" db="EMBL/GenBank/DDBJ databases">
        <title>Phytophthora lilii NBRC 32176.</title>
        <authorList>
            <person name="Ichikawa N."/>
            <person name="Sato H."/>
            <person name="Tonouchi N."/>
        </authorList>
    </citation>
    <scope>NUCLEOTIDE SEQUENCE</scope>
    <source>
        <strain evidence="2">NBRC 32176</strain>
    </source>
</reference>
<keyword evidence="1" id="KW-0812">Transmembrane</keyword>